<dbReference type="AlphaFoldDB" id="A0A397T3P5"/>
<protein>
    <submittedName>
        <fullName evidence="1">Uncharacterized protein</fullName>
    </submittedName>
</protein>
<comment type="caution">
    <text evidence="1">The sequence shown here is derived from an EMBL/GenBank/DDBJ whole genome shotgun (WGS) entry which is preliminary data.</text>
</comment>
<sequence>MTFKQYLIGTCLGCKNSFQRRKHVPINLTFTLTLDRNSSEPEDDFDDLDNKYELEIEVSSLDDILANIHHYVEKLIGNEEIMHLDYLVLFKSEKAVRAEA</sequence>
<reference evidence="1 2" key="1">
    <citation type="submission" date="2018-06" db="EMBL/GenBank/DDBJ databases">
        <title>Comparative genomics reveals the genomic features of Rhizophagus irregularis, R. cerebriforme, R. diaphanum and Gigaspora rosea, and their symbiotic lifestyle signature.</title>
        <authorList>
            <person name="Morin E."/>
            <person name="San Clemente H."/>
            <person name="Chen E.C.H."/>
            <person name="De La Providencia I."/>
            <person name="Hainaut M."/>
            <person name="Kuo A."/>
            <person name="Kohler A."/>
            <person name="Murat C."/>
            <person name="Tang N."/>
            <person name="Roy S."/>
            <person name="Loubradou J."/>
            <person name="Henrissat B."/>
            <person name="Grigoriev I.V."/>
            <person name="Corradi N."/>
            <person name="Roux C."/>
            <person name="Martin F.M."/>
        </authorList>
    </citation>
    <scope>NUCLEOTIDE SEQUENCE [LARGE SCALE GENOMIC DNA]</scope>
    <source>
        <strain evidence="1 2">DAOM 227022</strain>
    </source>
</reference>
<keyword evidence="2" id="KW-1185">Reference proteome</keyword>
<proteinExistence type="predicted"/>
<gene>
    <name evidence="1" type="ORF">C1645_822009</name>
</gene>
<evidence type="ECO:0000313" key="1">
    <source>
        <dbReference type="EMBL" id="RIA91506.1"/>
    </source>
</evidence>
<dbReference type="EMBL" id="QKYT01000151">
    <property type="protein sequence ID" value="RIA91506.1"/>
    <property type="molecule type" value="Genomic_DNA"/>
</dbReference>
<name>A0A397T3P5_9GLOM</name>
<accession>A0A397T3P5</accession>
<dbReference type="OrthoDB" id="2446077at2759"/>
<evidence type="ECO:0000313" key="2">
    <source>
        <dbReference type="Proteomes" id="UP000265703"/>
    </source>
</evidence>
<organism evidence="1 2">
    <name type="scientific">Glomus cerebriforme</name>
    <dbReference type="NCBI Taxonomy" id="658196"/>
    <lineage>
        <taxon>Eukaryota</taxon>
        <taxon>Fungi</taxon>
        <taxon>Fungi incertae sedis</taxon>
        <taxon>Mucoromycota</taxon>
        <taxon>Glomeromycotina</taxon>
        <taxon>Glomeromycetes</taxon>
        <taxon>Glomerales</taxon>
        <taxon>Glomeraceae</taxon>
        <taxon>Glomus</taxon>
    </lineage>
</organism>
<dbReference type="Proteomes" id="UP000265703">
    <property type="component" value="Unassembled WGS sequence"/>
</dbReference>